<dbReference type="SUPFAM" id="SSF50249">
    <property type="entry name" value="Nucleic acid-binding proteins"/>
    <property type="match status" value="1"/>
</dbReference>
<dbReference type="Pfam" id="PF17855">
    <property type="entry name" value="MCM_lid"/>
    <property type="match status" value="1"/>
</dbReference>
<dbReference type="GO" id="GO:0042555">
    <property type="term" value="C:MCM complex"/>
    <property type="evidence" value="ECO:0007669"/>
    <property type="project" value="UniProtKB-ARBA"/>
</dbReference>
<dbReference type="SUPFAM" id="SSF52540">
    <property type="entry name" value="P-loop containing nucleoside triphosphate hydrolases"/>
    <property type="match status" value="1"/>
</dbReference>
<proteinExistence type="inferred from homology"/>
<protein>
    <submittedName>
        <fullName evidence="6">MCM8</fullName>
    </submittedName>
</protein>
<dbReference type="VEuPathDB" id="MicrosporidiaDB:A0H76_1152"/>
<feature type="domain" description="MCM C-terminal AAA(+) ATPase" evidence="5">
    <location>
        <begin position="279"/>
        <end position="482"/>
    </location>
</feature>
<dbReference type="InterPro" id="IPR031327">
    <property type="entry name" value="MCM"/>
</dbReference>
<evidence type="ECO:0000313" key="7">
    <source>
        <dbReference type="Proteomes" id="UP000192501"/>
    </source>
</evidence>
<evidence type="ECO:0000259" key="5">
    <source>
        <dbReference type="PROSITE" id="PS50051"/>
    </source>
</evidence>
<evidence type="ECO:0000313" key="6">
    <source>
        <dbReference type="EMBL" id="ORD99254.1"/>
    </source>
</evidence>
<dbReference type="GO" id="GO:0031261">
    <property type="term" value="C:DNA replication preinitiation complex"/>
    <property type="evidence" value="ECO:0007669"/>
    <property type="project" value="UniProtKB-ARBA"/>
</dbReference>
<dbReference type="Gene3D" id="3.40.50.300">
    <property type="entry name" value="P-loop containing nucleotide triphosphate hydrolases"/>
    <property type="match status" value="1"/>
</dbReference>
<keyword evidence="3 4" id="KW-0238">DNA-binding</keyword>
<dbReference type="InterPro" id="IPR041562">
    <property type="entry name" value="MCM_lid"/>
</dbReference>
<dbReference type="GO" id="GO:0006279">
    <property type="term" value="P:premeiotic DNA replication"/>
    <property type="evidence" value="ECO:0007669"/>
    <property type="project" value="UniProtKB-ARBA"/>
</dbReference>
<dbReference type="InterPro" id="IPR033762">
    <property type="entry name" value="MCM_OB"/>
</dbReference>
<dbReference type="PANTHER" id="PTHR11630">
    <property type="entry name" value="DNA REPLICATION LICENSING FACTOR MCM FAMILY MEMBER"/>
    <property type="match status" value="1"/>
</dbReference>
<dbReference type="PANTHER" id="PTHR11630:SF47">
    <property type="entry name" value="DNA HELICASE MCM8"/>
    <property type="match status" value="1"/>
</dbReference>
<comment type="similarity">
    <text evidence="4">Belongs to the MCM family.</text>
</comment>
<keyword evidence="2 4" id="KW-0067">ATP-binding</keyword>
<dbReference type="Gene3D" id="2.40.50.140">
    <property type="entry name" value="Nucleic acid-binding proteins"/>
    <property type="match status" value="1"/>
</dbReference>
<comment type="caution">
    <text evidence="6">The sequence shown here is derived from an EMBL/GenBank/DDBJ whole genome shotgun (WGS) entry which is preliminary data.</text>
</comment>
<evidence type="ECO:0000256" key="3">
    <source>
        <dbReference type="ARBA" id="ARBA00023125"/>
    </source>
</evidence>
<dbReference type="InterPro" id="IPR012340">
    <property type="entry name" value="NA-bd_OB-fold"/>
</dbReference>
<organism evidence="6 7">
    <name type="scientific">Hepatospora eriocheir</name>
    <dbReference type="NCBI Taxonomy" id="1081669"/>
    <lineage>
        <taxon>Eukaryota</taxon>
        <taxon>Fungi</taxon>
        <taxon>Fungi incertae sedis</taxon>
        <taxon>Microsporidia</taxon>
        <taxon>Hepatosporidae</taxon>
        <taxon>Hepatospora</taxon>
    </lineage>
</organism>
<dbReference type="Proteomes" id="UP000192501">
    <property type="component" value="Unassembled WGS sequence"/>
</dbReference>
<dbReference type="GO" id="GO:0017116">
    <property type="term" value="F:single-stranded DNA helicase activity"/>
    <property type="evidence" value="ECO:0007669"/>
    <property type="project" value="TreeGrafter"/>
</dbReference>
<dbReference type="VEuPathDB" id="MicrosporidiaDB:HERIO_509"/>
<evidence type="ECO:0000256" key="4">
    <source>
        <dbReference type="RuleBase" id="RU004070"/>
    </source>
</evidence>
<dbReference type="Pfam" id="PF00493">
    <property type="entry name" value="MCM"/>
    <property type="match status" value="1"/>
</dbReference>
<dbReference type="GO" id="GO:0005656">
    <property type="term" value="C:nuclear pre-replicative complex"/>
    <property type="evidence" value="ECO:0007669"/>
    <property type="project" value="UniProtKB-ARBA"/>
</dbReference>
<dbReference type="VEuPathDB" id="MicrosporidiaDB:HERIO_510"/>
<evidence type="ECO:0000256" key="1">
    <source>
        <dbReference type="ARBA" id="ARBA00022741"/>
    </source>
</evidence>
<dbReference type="EMBL" id="LTAI01000250">
    <property type="protein sequence ID" value="ORD99254.1"/>
    <property type="molecule type" value="Genomic_DNA"/>
</dbReference>
<dbReference type="Pfam" id="PF17207">
    <property type="entry name" value="MCM_OB"/>
    <property type="match status" value="1"/>
</dbReference>
<dbReference type="InterPro" id="IPR001208">
    <property type="entry name" value="MCM_dom"/>
</dbReference>
<sequence>MCMLEIKEEDERCLPEIKAWIIYYSKEEFTIFNKDINNVLKAIKLLEQTVNLEEIKKSKIFYCDYLLYKKIGSIKCICCAISEILYISYSELIEIETRIVNVEKSESFEFVKPENEGKIISITGTICQIGKKSIENTNLMFECFKCKRIVNQKITNNVYKVPIVTCSCKSKNYHFLRDHPENRCTDKQEIKLLELYCSENSKSLDVILYGSFILEIGLGDVVEVIGEVKCELVEEDTYQLKVVCNNLNIKKNTLLQYSDNEVITNVIKKNSLFNVKENIMGILISNIFSSIVGHEHVKVGLLLSLFGGTQKYVGFSDTRSEIHVLIVGDPGLGKSRMLLSCLGIIPKTFYISGGSISSSGLTISVNHDQTTGEYITEAGALILSDNGICCLDELDKITEQSTLFEAMEDQIVTITKTGIVCTIPAKCTIIAAVNPKHGRFNINKTLNENLNIDTSLLSRFDLIYILKDEMSGKENYEMYNQIIDRCKYTDSKLISFVKRRNEFYEESDLKYTLSDIRQYIDYARSTVYPILSSIAKNKIKEFYQSIKLDQKNTVNISVLETLMRLTESIAKLELKTVASEEHAIVAIKLYKKVYLFKDNEGKNFKKFKIDDLLKDYVNITESDLINKDKLVELIEKTNVKKSPNELIEILNYRGILIKKGKDEYKINFV</sequence>
<dbReference type="GO" id="GO:0005524">
    <property type="term" value="F:ATP binding"/>
    <property type="evidence" value="ECO:0007669"/>
    <property type="project" value="UniProtKB-KW"/>
</dbReference>
<dbReference type="PRINTS" id="PR01657">
    <property type="entry name" value="MCMFAMILY"/>
</dbReference>
<dbReference type="GO" id="GO:0003697">
    <property type="term" value="F:single-stranded DNA binding"/>
    <property type="evidence" value="ECO:0007669"/>
    <property type="project" value="TreeGrafter"/>
</dbReference>
<dbReference type="AlphaFoldDB" id="A0A1X0QHV6"/>
<dbReference type="PROSITE" id="PS50051">
    <property type="entry name" value="MCM_2"/>
    <property type="match status" value="1"/>
</dbReference>
<name>A0A1X0QHV6_9MICR</name>
<accession>A0A1X0QHV6</accession>
<reference evidence="6 7" key="1">
    <citation type="journal article" date="2017" name="Environ. Microbiol.">
        <title>Decay of the glycolytic pathway and adaptation to intranuclear parasitism within Enterocytozoonidae microsporidia.</title>
        <authorList>
            <person name="Wiredu Boakye D."/>
            <person name="Jaroenlak P."/>
            <person name="Prachumwat A."/>
            <person name="Williams T.A."/>
            <person name="Bateman K.S."/>
            <person name="Itsathitphaisarn O."/>
            <person name="Sritunyalucksana K."/>
            <person name="Paszkiewicz K.H."/>
            <person name="Moore K.A."/>
            <person name="Stentiford G.D."/>
            <person name="Williams B.A."/>
        </authorList>
    </citation>
    <scope>NUCLEOTIDE SEQUENCE [LARGE SCALE GENOMIC DNA]</scope>
    <source>
        <strain evidence="7">canceri</strain>
    </source>
</reference>
<dbReference type="SMART" id="SM00350">
    <property type="entry name" value="MCM"/>
    <property type="match status" value="1"/>
</dbReference>
<gene>
    <name evidence="6" type="primary">MCM8</name>
    <name evidence="6" type="ORF">A0H76_1152</name>
</gene>
<dbReference type="Gene3D" id="2.20.28.10">
    <property type="match status" value="1"/>
</dbReference>
<keyword evidence="1 4" id="KW-0547">Nucleotide-binding</keyword>
<dbReference type="GO" id="GO:0043596">
    <property type="term" value="C:nuclear replication fork"/>
    <property type="evidence" value="ECO:0007669"/>
    <property type="project" value="UniProtKB-ARBA"/>
</dbReference>
<evidence type="ECO:0000256" key="2">
    <source>
        <dbReference type="ARBA" id="ARBA00022840"/>
    </source>
</evidence>
<dbReference type="InterPro" id="IPR027417">
    <property type="entry name" value="P-loop_NTPase"/>
</dbReference>